<name>A0A9D4JPG5_DREPO</name>
<reference evidence="1" key="2">
    <citation type="submission" date="2020-11" db="EMBL/GenBank/DDBJ databases">
        <authorList>
            <person name="McCartney M.A."/>
            <person name="Auch B."/>
            <person name="Kono T."/>
            <person name="Mallez S."/>
            <person name="Becker A."/>
            <person name="Gohl D.M."/>
            <person name="Silverstein K.A.T."/>
            <person name="Koren S."/>
            <person name="Bechman K.B."/>
            <person name="Herman A."/>
            <person name="Abrahante J.E."/>
            <person name="Garbe J."/>
        </authorList>
    </citation>
    <scope>NUCLEOTIDE SEQUENCE</scope>
    <source>
        <strain evidence="1">Duluth1</strain>
        <tissue evidence="1">Whole animal</tissue>
    </source>
</reference>
<dbReference type="Proteomes" id="UP000828390">
    <property type="component" value="Unassembled WGS sequence"/>
</dbReference>
<comment type="caution">
    <text evidence="1">The sequence shown here is derived from an EMBL/GenBank/DDBJ whole genome shotgun (WGS) entry which is preliminary data.</text>
</comment>
<keyword evidence="2" id="KW-1185">Reference proteome</keyword>
<evidence type="ECO:0000313" key="1">
    <source>
        <dbReference type="EMBL" id="KAH3817924.1"/>
    </source>
</evidence>
<gene>
    <name evidence="1" type="ORF">DPMN_119495</name>
</gene>
<reference evidence="1" key="1">
    <citation type="journal article" date="2019" name="bioRxiv">
        <title>The Genome of the Zebra Mussel, Dreissena polymorpha: A Resource for Invasive Species Research.</title>
        <authorList>
            <person name="McCartney M.A."/>
            <person name="Auch B."/>
            <person name="Kono T."/>
            <person name="Mallez S."/>
            <person name="Zhang Y."/>
            <person name="Obille A."/>
            <person name="Becker A."/>
            <person name="Abrahante J.E."/>
            <person name="Garbe J."/>
            <person name="Badalamenti J.P."/>
            <person name="Herman A."/>
            <person name="Mangelson H."/>
            <person name="Liachko I."/>
            <person name="Sullivan S."/>
            <person name="Sone E.D."/>
            <person name="Koren S."/>
            <person name="Silverstein K.A.T."/>
            <person name="Beckman K.B."/>
            <person name="Gohl D.M."/>
        </authorList>
    </citation>
    <scope>NUCLEOTIDE SEQUENCE</scope>
    <source>
        <strain evidence="1">Duluth1</strain>
        <tissue evidence="1">Whole animal</tissue>
    </source>
</reference>
<evidence type="ECO:0000313" key="2">
    <source>
        <dbReference type="Proteomes" id="UP000828390"/>
    </source>
</evidence>
<accession>A0A9D4JPG5</accession>
<dbReference type="EMBL" id="JAIWYP010000005">
    <property type="protein sequence ID" value="KAH3817924.1"/>
    <property type="molecule type" value="Genomic_DNA"/>
</dbReference>
<dbReference type="AlphaFoldDB" id="A0A9D4JPG5"/>
<sequence length="69" mass="7755">MLIKAGCTGCWMMPLRLSVFAAAGYFNYLRSAYIALLSTALTKRGTERSNFLSCNCYCIHSKSEKLQHL</sequence>
<protein>
    <submittedName>
        <fullName evidence="1">Uncharacterized protein</fullName>
    </submittedName>
</protein>
<proteinExistence type="predicted"/>
<organism evidence="1 2">
    <name type="scientific">Dreissena polymorpha</name>
    <name type="common">Zebra mussel</name>
    <name type="synonym">Mytilus polymorpha</name>
    <dbReference type="NCBI Taxonomy" id="45954"/>
    <lineage>
        <taxon>Eukaryota</taxon>
        <taxon>Metazoa</taxon>
        <taxon>Spiralia</taxon>
        <taxon>Lophotrochozoa</taxon>
        <taxon>Mollusca</taxon>
        <taxon>Bivalvia</taxon>
        <taxon>Autobranchia</taxon>
        <taxon>Heteroconchia</taxon>
        <taxon>Euheterodonta</taxon>
        <taxon>Imparidentia</taxon>
        <taxon>Neoheterodontei</taxon>
        <taxon>Myida</taxon>
        <taxon>Dreissenoidea</taxon>
        <taxon>Dreissenidae</taxon>
        <taxon>Dreissena</taxon>
    </lineage>
</organism>